<evidence type="ECO:0000256" key="1">
    <source>
        <dbReference type="ARBA" id="ARBA00009995"/>
    </source>
</evidence>
<keyword evidence="2" id="KW-0808">Transferase</keyword>
<dbReference type="InParanoid" id="A0A1Q3CMA1"/>
<dbReference type="InterPro" id="IPR002213">
    <property type="entry name" value="UDP_glucos_trans"/>
</dbReference>
<comment type="similarity">
    <text evidence="1">Belongs to the UDP-glycosyltransferase family.</text>
</comment>
<dbReference type="EMBL" id="BDDD01002361">
    <property type="protein sequence ID" value="GAV81242.1"/>
    <property type="molecule type" value="Genomic_DNA"/>
</dbReference>
<evidence type="ECO:0000313" key="4">
    <source>
        <dbReference type="Proteomes" id="UP000187406"/>
    </source>
</evidence>
<organism evidence="3 4">
    <name type="scientific">Cephalotus follicularis</name>
    <name type="common">Albany pitcher plant</name>
    <dbReference type="NCBI Taxonomy" id="3775"/>
    <lineage>
        <taxon>Eukaryota</taxon>
        <taxon>Viridiplantae</taxon>
        <taxon>Streptophyta</taxon>
        <taxon>Embryophyta</taxon>
        <taxon>Tracheophyta</taxon>
        <taxon>Spermatophyta</taxon>
        <taxon>Magnoliopsida</taxon>
        <taxon>eudicotyledons</taxon>
        <taxon>Gunneridae</taxon>
        <taxon>Pentapetalae</taxon>
        <taxon>rosids</taxon>
        <taxon>fabids</taxon>
        <taxon>Oxalidales</taxon>
        <taxon>Cephalotaceae</taxon>
        <taxon>Cephalotus</taxon>
    </lineage>
</organism>
<protein>
    <submittedName>
        <fullName evidence="3">UDPGT domain-containing protein</fullName>
    </submittedName>
</protein>
<dbReference type="SUPFAM" id="SSF53756">
    <property type="entry name" value="UDP-Glycosyltransferase/glycogen phosphorylase"/>
    <property type="match status" value="1"/>
</dbReference>
<reference evidence="4" key="1">
    <citation type="submission" date="2016-04" db="EMBL/GenBank/DDBJ databases">
        <title>Cephalotus genome sequencing.</title>
        <authorList>
            <person name="Fukushima K."/>
            <person name="Hasebe M."/>
            <person name="Fang X."/>
        </authorList>
    </citation>
    <scope>NUCLEOTIDE SEQUENCE [LARGE SCALE GENOMIC DNA]</scope>
    <source>
        <strain evidence="4">cv. St1</strain>
    </source>
</reference>
<dbReference type="GO" id="GO:0080044">
    <property type="term" value="F:quercetin 7-O-glucosyltransferase activity"/>
    <property type="evidence" value="ECO:0007669"/>
    <property type="project" value="TreeGrafter"/>
</dbReference>
<keyword evidence="4" id="KW-1185">Reference proteome</keyword>
<dbReference type="Gene3D" id="3.40.50.2000">
    <property type="entry name" value="Glycogen Phosphorylase B"/>
    <property type="match status" value="1"/>
</dbReference>
<dbReference type="PANTHER" id="PTHR11926">
    <property type="entry name" value="GLUCOSYL/GLUCURONOSYL TRANSFERASES"/>
    <property type="match status" value="1"/>
</dbReference>
<gene>
    <name evidence="3" type="ORF">CFOL_v3_24700</name>
</gene>
<dbReference type="Proteomes" id="UP000187406">
    <property type="component" value="Unassembled WGS sequence"/>
</dbReference>
<feature type="non-terminal residue" evidence="3">
    <location>
        <position position="1"/>
    </location>
</feature>
<evidence type="ECO:0000256" key="2">
    <source>
        <dbReference type="ARBA" id="ARBA00022679"/>
    </source>
</evidence>
<comment type="caution">
    <text evidence="3">The sequence shown here is derived from an EMBL/GenBank/DDBJ whole genome shotgun (WGS) entry which is preliminary data.</text>
</comment>
<name>A0A1Q3CMA1_CEPFO</name>
<accession>A0A1Q3CMA1</accession>
<dbReference type="AlphaFoldDB" id="A0A1Q3CMA1"/>
<evidence type="ECO:0000313" key="3">
    <source>
        <dbReference type="EMBL" id="GAV81242.1"/>
    </source>
</evidence>
<dbReference type="Pfam" id="PF00201">
    <property type="entry name" value="UDPGT"/>
    <property type="match status" value="1"/>
</dbReference>
<dbReference type="PANTHER" id="PTHR11926:SF774">
    <property type="entry name" value="UDP-GLYCOSYLTRANSFERASE 85A1-RELATED"/>
    <property type="match status" value="1"/>
</dbReference>
<dbReference type="GO" id="GO:0080043">
    <property type="term" value="F:quercetin 3-O-glucosyltransferase activity"/>
    <property type="evidence" value="ECO:0007669"/>
    <property type="project" value="TreeGrafter"/>
</dbReference>
<sequence length="119" mass="13546">QLVEYARDLANSKQTFLWVIKHDLVIGELAILPLEFLNNTKERGQIASWSPQEKVLSHPSIGVFLTHTGWNPTMESLPSRVPVGLLFFFFFFAKLQTNCWFCCAKLGISMDISGDVKRD</sequence>
<dbReference type="OrthoDB" id="1927969at2759"/>
<proteinExistence type="inferred from homology"/>